<evidence type="ECO:0000256" key="1">
    <source>
        <dbReference type="ARBA" id="ARBA00022658"/>
    </source>
</evidence>
<dbReference type="GO" id="GO:0006897">
    <property type="term" value="P:endocytosis"/>
    <property type="evidence" value="ECO:0007669"/>
    <property type="project" value="TreeGrafter"/>
</dbReference>
<dbReference type="Pfam" id="PF03456">
    <property type="entry name" value="uDENN"/>
    <property type="match status" value="1"/>
</dbReference>
<evidence type="ECO:0000313" key="3">
    <source>
        <dbReference type="Ensembl" id="ENSEBUP00000004296.1"/>
    </source>
</evidence>
<dbReference type="GO" id="GO:0030136">
    <property type="term" value="C:clathrin-coated vesicle"/>
    <property type="evidence" value="ECO:0007669"/>
    <property type="project" value="UniProtKB-SubCell"/>
</dbReference>
<dbReference type="InterPro" id="IPR043153">
    <property type="entry name" value="DENN_C"/>
</dbReference>
<name>A0A8C4N9F1_EPTBU</name>
<reference evidence="3" key="2">
    <citation type="submission" date="2025-09" db="UniProtKB">
        <authorList>
            <consortium name="Ensembl"/>
        </authorList>
    </citation>
    <scope>IDENTIFICATION</scope>
</reference>
<dbReference type="GO" id="GO:1901981">
    <property type="term" value="F:phosphatidylinositol phosphate binding"/>
    <property type="evidence" value="ECO:0007669"/>
    <property type="project" value="TreeGrafter"/>
</dbReference>
<dbReference type="PANTHER" id="PTHR13196:SF14">
    <property type="entry name" value="UDENN DOMAIN-CONTAINING PROTEIN"/>
    <property type="match status" value="1"/>
</dbReference>
<dbReference type="InterPro" id="IPR001194">
    <property type="entry name" value="cDENN_dom"/>
</dbReference>
<dbReference type="Proteomes" id="UP000694388">
    <property type="component" value="Unplaced"/>
</dbReference>
<sequence>MEGLENVLRFCFPFDVNRVSSGLVGQNFTFVLTDLDGKQRFGFCRLSSLSRCCLCFLSYLPWFETFYKLLNNVSDHFAKSQEHDVIRFLQALYQHTVPECGSSVSLSVSSYFIAPDTRSLPTIPESRNLTEYFVAVDICNIVHLYASLLCERRILITCSKLSMLTACVHAAATLLYPMHWQHIYIPVLPPHLIDYCGAPMPYLIGIHSSLMECVGEMPLEEVVTLNVDTNVLHSPFDDLTALPHDVVSSLKSRLKRQSTETGDGVARAFLRTQASLFGGYREALRFVPVSCVLLQAMSMI</sequence>
<dbReference type="Pfam" id="PF02141">
    <property type="entry name" value="DENN"/>
    <property type="match status" value="1"/>
</dbReference>
<accession>A0A8C4N9F1</accession>
<dbReference type="Ensembl" id="ENSEBUT00000004724.1">
    <property type="protein sequence ID" value="ENSEBUP00000004296.1"/>
    <property type="gene ID" value="ENSEBUG00000003047.1"/>
</dbReference>
<dbReference type="SMART" id="SM00799">
    <property type="entry name" value="DENN"/>
    <property type="match status" value="1"/>
</dbReference>
<dbReference type="InterPro" id="IPR005113">
    <property type="entry name" value="uDENN_dom"/>
</dbReference>
<organism evidence="3 4">
    <name type="scientific">Eptatretus burgeri</name>
    <name type="common">Inshore hagfish</name>
    <dbReference type="NCBI Taxonomy" id="7764"/>
    <lineage>
        <taxon>Eukaryota</taxon>
        <taxon>Metazoa</taxon>
        <taxon>Chordata</taxon>
        <taxon>Craniata</taxon>
        <taxon>Vertebrata</taxon>
        <taxon>Cyclostomata</taxon>
        <taxon>Myxini</taxon>
        <taxon>Myxiniformes</taxon>
        <taxon>Myxinidae</taxon>
        <taxon>Eptatretinae</taxon>
        <taxon>Eptatretus</taxon>
    </lineage>
</organism>
<dbReference type="PANTHER" id="PTHR13196">
    <property type="entry name" value="DENN DOMAIN-CONTAINING"/>
    <property type="match status" value="1"/>
</dbReference>
<proteinExistence type="predicted"/>
<dbReference type="Gene3D" id="3.30.450.200">
    <property type="match status" value="1"/>
</dbReference>
<dbReference type="Gene3D" id="3.40.50.11500">
    <property type="match status" value="1"/>
</dbReference>
<dbReference type="PROSITE" id="PS50211">
    <property type="entry name" value="DENN"/>
    <property type="match status" value="1"/>
</dbReference>
<dbReference type="GO" id="GO:0032456">
    <property type="term" value="P:endocytic recycling"/>
    <property type="evidence" value="ECO:0007669"/>
    <property type="project" value="TreeGrafter"/>
</dbReference>
<dbReference type="GO" id="GO:0005829">
    <property type="term" value="C:cytosol"/>
    <property type="evidence" value="ECO:0007669"/>
    <property type="project" value="TreeGrafter"/>
</dbReference>
<reference evidence="3" key="1">
    <citation type="submission" date="2025-08" db="UniProtKB">
        <authorList>
            <consortium name="Ensembl"/>
        </authorList>
    </citation>
    <scope>IDENTIFICATION</scope>
</reference>
<dbReference type="GO" id="GO:0005085">
    <property type="term" value="F:guanyl-nucleotide exchange factor activity"/>
    <property type="evidence" value="ECO:0007669"/>
    <property type="project" value="UniProtKB-KW"/>
</dbReference>
<keyword evidence="4" id="KW-1185">Reference proteome</keyword>
<keyword evidence="1" id="KW-0344">Guanine-nucleotide releasing factor</keyword>
<protein>
    <recommendedName>
        <fullName evidence="2">UDENN domain-containing protein</fullName>
    </recommendedName>
</protein>
<dbReference type="InterPro" id="IPR037516">
    <property type="entry name" value="Tripartite_DENN"/>
</dbReference>
<dbReference type="OMA" id="PTIPESX"/>
<evidence type="ECO:0000259" key="2">
    <source>
        <dbReference type="PROSITE" id="PS50211"/>
    </source>
</evidence>
<dbReference type="InterPro" id="IPR040032">
    <property type="entry name" value="DENND1A/B/C"/>
</dbReference>
<evidence type="ECO:0000313" key="4">
    <source>
        <dbReference type="Proteomes" id="UP000694388"/>
    </source>
</evidence>
<feature type="domain" description="UDENN" evidence="2">
    <location>
        <begin position="1"/>
        <end position="300"/>
    </location>
</feature>
<dbReference type="GeneTree" id="ENSGT00940000155446"/>
<dbReference type="AlphaFoldDB" id="A0A8C4N9F1"/>